<dbReference type="Proteomes" id="UP000674217">
    <property type="component" value="Unassembled WGS sequence"/>
</dbReference>
<keyword evidence="1" id="KW-0732">Signal</keyword>
<evidence type="ECO:0000313" key="2">
    <source>
        <dbReference type="EMBL" id="MBP4141726.1"/>
    </source>
</evidence>
<organism evidence="2 3">
    <name type="scientific">Flavobacterium flabelliforme</name>
    <dbReference type="NCBI Taxonomy" id="2816119"/>
    <lineage>
        <taxon>Bacteria</taxon>
        <taxon>Pseudomonadati</taxon>
        <taxon>Bacteroidota</taxon>
        <taxon>Flavobacteriia</taxon>
        <taxon>Flavobacteriales</taxon>
        <taxon>Flavobacteriaceae</taxon>
        <taxon>Flavobacterium</taxon>
    </lineage>
</organism>
<feature type="signal peptide" evidence="1">
    <location>
        <begin position="1"/>
        <end position="19"/>
    </location>
</feature>
<name>A0ABS5CSZ6_9FLAO</name>
<evidence type="ECO:0000256" key="1">
    <source>
        <dbReference type="SAM" id="SignalP"/>
    </source>
</evidence>
<evidence type="ECO:0000313" key="3">
    <source>
        <dbReference type="Proteomes" id="UP000674217"/>
    </source>
</evidence>
<dbReference type="RefSeq" id="WP_210645736.1">
    <property type="nucleotide sequence ID" value="NZ_JAGFBU010000002.1"/>
</dbReference>
<reference evidence="2 3" key="1">
    <citation type="submission" date="2021-03" db="EMBL/GenBank/DDBJ databases">
        <title>Flavobacterium Flabelliformis Sp. Nov. And Flavobacterium Geliluteum Sp. Nov., Two Novel Multidrug Resistant Psychrophilic Species Isolated From Antarctica.</title>
        <authorList>
            <person name="Kralova S."/>
            <person name="Busse H.J."/>
            <person name="Bezdicek M."/>
            <person name="Nykrynova M."/>
            <person name="Kroupova E."/>
            <person name="Krsek D."/>
            <person name="Sedlacek I."/>
        </authorList>
    </citation>
    <scope>NUCLEOTIDE SEQUENCE [LARGE SCALE GENOMIC DNA]</scope>
    <source>
        <strain evidence="2 3">P4023</strain>
    </source>
</reference>
<proteinExistence type="predicted"/>
<dbReference type="SUPFAM" id="SSF56925">
    <property type="entry name" value="OMPA-like"/>
    <property type="match status" value="1"/>
</dbReference>
<dbReference type="InterPro" id="IPR011250">
    <property type="entry name" value="OMP/PagP_B-barrel"/>
</dbReference>
<feature type="chain" id="PRO_5047212300" description="Outer membrane protein beta-barrel domain-containing protein" evidence="1">
    <location>
        <begin position="20"/>
        <end position="169"/>
    </location>
</feature>
<sequence length="169" mass="17664">MKKIILAAVAVMAFGFANAQEGQFKVGAHVGLPMGDFKDAYSLNVGADVAYLWNVADGFKVGATTGYSAYLGKTTSINLGFGPVETKTTTASFVPVAATAQFSVADNLFLGADLGYAVNVGKGDGNGGVYYQPKFGFQTEKVEVYLGYKGISLDGGSFSSLNVGMNFKF</sequence>
<protein>
    <recommendedName>
        <fullName evidence="4">Outer membrane protein beta-barrel domain-containing protein</fullName>
    </recommendedName>
</protein>
<accession>A0ABS5CSZ6</accession>
<evidence type="ECO:0008006" key="4">
    <source>
        <dbReference type="Google" id="ProtNLM"/>
    </source>
</evidence>
<gene>
    <name evidence="2" type="ORF">J3S90_07910</name>
</gene>
<keyword evidence="3" id="KW-1185">Reference proteome</keyword>
<comment type="caution">
    <text evidence="2">The sequence shown here is derived from an EMBL/GenBank/DDBJ whole genome shotgun (WGS) entry which is preliminary data.</text>
</comment>
<dbReference type="EMBL" id="JAGFBU010000002">
    <property type="protein sequence ID" value="MBP4141726.1"/>
    <property type="molecule type" value="Genomic_DNA"/>
</dbReference>